<dbReference type="RefSeq" id="WP_180142785.1">
    <property type="nucleotide sequence ID" value="NZ_CAADHO010000006.1"/>
</dbReference>
<proteinExistence type="predicted"/>
<reference evidence="1 2" key="1">
    <citation type="submission" date="2019-03" db="EMBL/GenBank/DDBJ databases">
        <authorList>
            <person name="Nijsse B."/>
        </authorList>
    </citation>
    <scope>NUCLEOTIDE SEQUENCE [LARGE SCALE GENOMIC DNA]</scope>
    <source>
        <strain evidence="1">Desulfoluna butyratoxydans MSL71</strain>
    </source>
</reference>
<dbReference type="EMBL" id="CAADHO010000006">
    <property type="protein sequence ID" value="VFQ45810.1"/>
    <property type="molecule type" value="Genomic_DNA"/>
</dbReference>
<name>A0A4U8YPT9_9BACT</name>
<protein>
    <recommendedName>
        <fullName evidence="3">Dimeric alpha-beta barrel</fullName>
    </recommendedName>
</protein>
<keyword evidence="2" id="KW-1185">Reference proteome</keyword>
<gene>
    <name evidence="1" type="ORF">MSL71_34720</name>
</gene>
<dbReference type="AlphaFoldDB" id="A0A4U8YPT9"/>
<organism evidence="1 2">
    <name type="scientific">Desulfoluna butyratoxydans</name>
    <dbReference type="NCBI Taxonomy" id="231438"/>
    <lineage>
        <taxon>Bacteria</taxon>
        <taxon>Pseudomonadati</taxon>
        <taxon>Thermodesulfobacteriota</taxon>
        <taxon>Desulfobacteria</taxon>
        <taxon>Desulfobacterales</taxon>
        <taxon>Desulfolunaceae</taxon>
        <taxon>Desulfoluna</taxon>
    </lineage>
</organism>
<evidence type="ECO:0000313" key="2">
    <source>
        <dbReference type="Proteomes" id="UP000507962"/>
    </source>
</evidence>
<accession>A0A4U8YPT9</accession>
<evidence type="ECO:0000313" key="1">
    <source>
        <dbReference type="EMBL" id="VFQ45810.1"/>
    </source>
</evidence>
<dbReference type="InterPro" id="IPR014845">
    <property type="entry name" value="GYD/TTHA1554"/>
</dbReference>
<dbReference type="Pfam" id="PF08734">
    <property type="entry name" value="GYD"/>
    <property type="match status" value="1"/>
</dbReference>
<evidence type="ECO:0008006" key="3">
    <source>
        <dbReference type="Google" id="ProtNLM"/>
    </source>
</evidence>
<dbReference type="Proteomes" id="UP000507962">
    <property type="component" value="Unassembled WGS sequence"/>
</dbReference>
<sequence>MKTFIILTELTEEGKKAIQNDPAGMKLSAQAIENRGGILVDQFALLGPWDFLTIIKAKDEKSIFRITTELDALGTVKTMTLPAMPIEEFIDDIITSM</sequence>